<keyword evidence="4" id="KW-0732">Signal</keyword>
<dbReference type="InterPro" id="IPR050468">
    <property type="entry name" value="Cuticle_Struct_Prot"/>
</dbReference>
<feature type="chain" id="PRO_5036344743" evidence="4">
    <location>
        <begin position="19"/>
        <end position="249"/>
    </location>
</feature>
<evidence type="ECO:0000313" key="5">
    <source>
        <dbReference type="EMBL" id="RWS17569.1"/>
    </source>
</evidence>
<sequence length="249" mass="27321">MKIFVLLVACVCFEFGESQETDIFIENGRGPETIIIEEGRRPEAQPRRPVIRPATSPEIRPRAPGTEVHRENGPPNPYNFEFKNEDNDGNQQFHSETGDENGAKRGTYGYSSSNGVYRIVDYIADRNGYKATVRTNEPGVGKHENGDPSDTSFVIEPPPPGVVPPASEGERIPRRAQPDTLRRSISPAARVPSGLERERGEERIIIEERGGNSGVVEEPETIIVETSEDDGFGPSVVPIGGGTRDLNTL</sequence>
<feature type="region of interest" description="Disordered" evidence="3">
    <location>
        <begin position="192"/>
        <end position="249"/>
    </location>
</feature>
<reference evidence="5" key="2">
    <citation type="submission" date="2018-11" db="EMBL/GenBank/DDBJ databases">
        <title>Trombidioid mite genomics.</title>
        <authorList>
            <person name="Dong X."/>
        </authorList>
    </citation>
    <scope>NUCLEOTIDE SEQUENCE</scope>
    <source>
        <strain evidence="5">UoL-WK</strain>
    </source>
</reference>
<dbReference type="PROSITE" id="PS00233">
    <property type="entry name" value="CHIT_BIND_RR_1"/>
    <property type="match status" value="1"/>
</dbReference>
<dbReference type="GO" id="GO:0008010">
    <property type="term" value="F:structural constituent of chitin-based larval cuticle"/>
    <property type="evidence" value="ECO:0007669"/>
    <property type="project" value="TreeGrafter"/>
</dbReference>
<dbReference type="InterPro" id="IPR000618">
    <property type="entry name" value="Insect_cuticle"/>
</dbReference>
<keyword evidence="8" id="KW-1185">Reference proteome</keyword>
<dbReference type="EMBL" id="NCKU01000057">
    <property type="protein sequence ID" value="RWS17579.1"/>
    <property type="molecule type" value="Genomic_DNA"/>
</dbReference>
<evidence type="ECO:0000313" key="8">
    <source>
        <dbReference type="Proteomes" id="UP000285301"/>
    </source>
</evidence>
<dbReference type="EMBL" id="NCKU01000058">
    <property type="protein sequence ID" value="RWS17569.1"/>
    <property type="molecule type" value="Genomic_DNA"/>
</dbReference>
<dbReference type="PROSITE" id="PS51155">
    <property type="entry name" value="CHIT_BIND_RR_2"/>
    <property type="match status" value="1"/>
</dbReference>
<comment type="caution">
    <text evidence="5">The sequence shown here is derived from an EMBL/GenBank/DDBJ whole genome shotgun (WGS) entry which is preliminary data.</text>
</comment>
<feature type="signal peptide" evidence="4">
    <location>
        <begin position="1"/>
        <end position="18"/>
    </location>
</feature>
<dbReference type="OrthoDB" id="7255276at2759"/>
<feature type="compositionally biased region" description="Basic and acidic residues" evidence="3">
    <location>
        <begin position="195"/>
        <end position="210"/>
    </location>
</feature>
<evidence type="ECO:0000256" key="1">
    <source>
        <dbReference type="ARBA" id="ARBA00022460"/>
    </source>
</evidence>
<organism evidence="5 8">
    <name type="scientific">Dinothrombium tinctorium</name>
    <dbReference type="NCBI Taxonomy" id="1965070"/>
    <lineage>
        <taxon>Eukaryota</taxon>
        <taxon>Metazoa</taxon>
        <taxon>Ecdysozoa</taxon>
        <taxon>Arthropoda</taxon>
        <taxon>Chelicerata</taxon>
        <taxon>Arachnida</taxon>
        <taxon>Acari</taxon>
        <taxon>Acariformes</taxon>
        <taxon>Trombidiformes</taxon>
        <taxon>Prostigmata</taxon>
        <taxon>Anystina</taxon>
        <taxon>Parasitengona</taxon>
        <taxon>Trombidioidea</taxon>
        <taxon>Trombidiidae</taxon>
        <taxon>Dinothrombium</taxon>
    </lineage>
</organism>
<evidence type="ECO:0000256" key="4">
    <source>
        <dbReference type="SAM" id="SignalP"/>
    </source>
</evidence>
<feature type="region of interest" description="Disordered" evidence="3">
    <location>
        <begin position="54"/>
        <end position="108"/>
    </location>
</feature>
<protein>
    <submittedName>
        <fullName evidence="5">Cuticle protein-like protein</fullName>
    </submittedName>
</protein>
<reference evidence="5 8" key="1">
    <citation type="journal article" date="2018" name="Gigascience">
        <title>Genomes of trombidid mites reveal novel predicted allergens and laterally-transferred genes associated with secondary metabolism.</title>
        <authorList>
            <person name="Dong X."/>
            <person name="Chaisiri K."/>
            <person name="Xia D."/>
            <person name="Armstrong S.D."/>
            <person name="Fang Y."/>
            <person name="Donnelly M.J."/>
            <person name="Kadowaki T."/>
            <person name="McGarry J.W."/>
            <person name="Darby A.C."/>
            <person name="Makepeace B.L."/>
        </authorList>
    </citation>
    <scope>NUCLEOTIDE SEQUENCE [LARGE SCALE GENOMIC DNA]</scope>
    <source>
        <strain evidence="5">UoL-WK</strain>
    </source>
</reference>
<name>A0A3S3R2R9_9ACAR</name>
<dbReference type="InterPro" id="IPR031311">
    <property type="entry name" value="CHIT_BIND_RR_consensus"/>
</dbReference>
<proteinExistence type="predicted"/>
<dbReference type="AlphaFoldDB" id="A0A3S3R2R9"/>
<keyword evidence="1 2" id="KW-0193">Cuticle</keyword>
<evidence type="ECO:0000256" key="3">
    <source>
        <dbReference type="SAM" id="MobiDB-lite"/>
    </source>
</evidence>
<gene>
    <name evidence="6" type="ORF">B4U79_03697</name>
    <name evidence="5" type="ORF">B4U79_07527</name>
    <name evidence="7" type="ORF">B4U79_15539</name>
</gene>
<dbReference type="Pfam" id="PF00379">
    <property type="entry name" value="Chitin_bind_4"/>
    <property type="match status" value="1"/>
</dbReference>
<evidence type="ECO:0000313" key="7">
    <source>
        <dbReference type="EMBL" id="RWS17653.1"/>
    </source>
</evidence>
<dbReference type="Proteomes" id="UP000285301">
    <property type="component" value="Unassembled WGS sequence"/>
</dbReference>
<dbReference type="EMBL" id="NCKU01000049">
    <property type="protein sequence ID" value="RWS17653.1"/>
    <property type="molecule type" value="Genomic_DNA"/>
</dbReference>
<accession>A0A3S3R2R9</accession>
<evidence type="ECO:0000256" key="2">
    <source>
        <dbReference type="PROSITE-ProRule" id="PRU00497"/>
    </source>
</evidence>
<dbReference type="GO" id="GO:0062129">
    <property type="term" value="C:chitin-based extracellular matrix"/>
    <property type="evidence" value="ECO:0007669"/>
    <property type="project" value="TreeGrafter"/>
</dbReference>
<evidence type="ECO:0000313" key="6">
    <source>
        <dbReference type="EMBL" id="RWS17579.1"/>
    </source>
</evidence>
<dbReference type="PANTHER" id="PTHR10380">
    <property type="entry name" value="CUTICLE PROTEIN"/>
    <property type="match status" value="1"/>
</dbReference>